<dbReference type="OrthoDB" id="1093513at2"/>
<reference evidence="1 2" key="1">
    <citation type="submission" date="2017-10" db="EMBL/GenBank/DDBJ databases">
        <title>Draft genome of Longimonas halophila.</title>
        <authorList>
            <person name="Goh K.M."/>
            <person name="Shamsir M.S."/>
            <person name="Lim S.W."/>
        </authorList>
    </citation>
    <scope>NUCLEOTIDE SEQUENCE [LARGE SCALE GENOMIC DNA]</scope>
    <source>
        <strain evidence="1 2">KCTC 42399</strain>
    </source>
</reference>
<proteinExistence type="predicted"/>
<dbReference type="Proteomes" id="UP000221024">
    <property type="component" value="Unassembled WGS sequence"/>
</dbReference>
<dbReference type="AlphaFoldDB" id="A0A2H3NQ76"/>
<accession>A0A2H3NQ76</accession>
<gene>
    <name evidence="1" type="ORF">CRI93_01460</name>
</gene>
<evidence type="ECO:0000313" key="1">
    <source>
        <dbReference type="EMBL" id="PEN09421.1"/>
    </source>
</evidence>
<dbReference type="EMBL" id="PDEP01000001">
    <property type="protein sequence ID" value="PEN09421.1"/>
    <property type="molecule type" value="Genomic_DNA"/>
</dbReference>
<sequence>MLDELFRFLKDEDFQNPASGHMNFPAYLYAYPAENEYAFREALPRLKEQLARPPVHQVPYILNVFDHFVEALRTTTYGDTPYLDTILEHEQDTPKRTRRLINQVLGSESGFYASIHEAMRAHQKKATGKEKRTYAFVHGWGSIHPYLTAHQFMGCMEPLVNDYKLILFYPGTYHNDRLQFLGRVDGRGPYRAQSLNAQIESDVSRATMTT</sequence>
<evidence type="ECO:0000313" key="2">
    <source>
        <dbReference type="Proteomes" id="UP000221024"/>
    </source>
</evidence>
<evidence type="ECO:0008006" key="3">
    <source>
        <dbReference type="Google" id="ProtNLM"/>
    </source>
</evidence>
<dbReference type="RefSeq" id="WP_098060819.1">
    <property type="nucleotide sequence ID" value="NZ_PDEP01000001.1"/>
</dbReference>
<keyword evidence="2" id="KW-1185">Reference proteome</keyword>
<dbReference type="Pfam" id="PF08747">
    <property type="entry name" value="BrxB"/>
    <property type="match status" value="1"/>
</dbReference>
<organism evidence="1 2">
    <name type="scientific">Longimonas halophila</name>
    <dbReference type="NCBI Taxonomy" id="1469170"/>
    <lineage>
        <taxon>Bacteria</taxon>
        <taxon>Pseudomonadati</taxon>
        <taxon>Rhodothermota</taxon>
        <taxon>Rhodothermia</taxon>
        <taxon>Rhodothermales</taxon>
        <taxon>Salisaetaceae</taxon>
        <taxon>Longimonas</taxon>
    </lineage>
</organism>
<comment type="caution">
    <text evidence="1">The sequence shown here is derived from an EMBL/GenBank/DDBJ whole genome shotgun (WGS) entry which is preliminary data.</text>
</comment>
<dbReference type="InterPro" id="IPR014858">
    <property type="entry name" value="BrxB"/>
</dbReference>
<protein>
    <recommendedName>
        <fullName evidence="3">DUF1788 domain-containing protein</fullName>
    </recommendedName>
</protein>
<name>A0A2H3NQ76_9BACT</name>